<feature type="transmembrane region" description="Helical" evidence="6">
    <location>
        <begin position="16"/>
        <end position="36"/>
    </location>
</feature>
<dbReference type="PANTHER" id="PTHR37693:SF1">
    <property type="entry name" value="INTEGRAL MEMBRANE PROTEIN"/>
    <property type="match status" value="1"/>
</dbReference>
<comment type="subcellular location">
    <subcellularLocation>
        <location evidence="1">Cell membrane</location>
        <topology evidence="1">Multi-pass membrane protein</topology>
    </subcellularLocation>
</comment>
<keyword evidence="8" id="KW-1185">Reference proteome</keyword>
<evidence type="ECO:0000256" key="5">
    <source>
        <dbReference type="ARBA" id="ARBA00023136"/>
    </source>
</evidence>
<reference evidence="7 8" key="1">
    <citation type="submission" date="2023-03" db="EMBL/GenBank/DDBJ databases">
        <title>Novel Species.</title>
        <authorList>
            <person name="Ma S."/>
        </authorList>
    </citation>
    <scope>NUCLEOTIDE SEQUENCE [LARGE SCALE GENOMIC DNA]</scope>
    <source>
        <strain evidence="7 8">B11</strain>
    </source>
</reference>
<organism evidence="7 8">
    <name type="scientific">Thermatribacter velox</name>
    <dbReference type="NCBI Taxonomy" id="3039681"/>
    <lineage>
        <taxon>Bacteria</taxon>
        <taxon>Pseudomonadati</taxon>
        <taxon>Atribacterota</taxon>
        <taxon>Atribacteria</taxon>
        <taxon>Atribacterales</taxon>
        <taxon>Thermatribacteraceae</taxon>
        <taxon>Thermatribacter</taxon>
    </lineage>
</organism>
<evidence type="ECO:0000256" key="4">
    <source>
        <dbReference type="ARBA" id="ARBA00022989"/>
    </source>
</evidence>
<feature type="transmembrane region" description="Helical" evidence="6">
    <location>
        <begin position="125"/>
        <end position="157"/>
    </location>
</feature>
<keyword evidence="4 6" id="KW-1133">Transmembrane helix</keyword>
<sequence length="372" mass="42344">MHEPQKYRPASLKKRVLLSVLISISSIVIIFSVGSFFEVPPEIDFARFHFGVYLVGFLLMFAAWFLDGLRVFLSARAWNKSIRLQDALSTVLAGYFMSTITPFSTGGSPAQMYVLTRAGMSWGEAGSLVVICGILYQVSLLLLLFLLIFAFHIGFVLQGVLLKLLYSFVIFYAGVMVLLFSFLYRPQILFRLTEWGINFVKRHFRKIRFSEESVREWVHEFFEDFRRGFRILFFQKPQYLVWNIGCYMVQYTLIFSVAYFVLAAMGVKADYLRVLGTQAPLFYVFSFVPSPGASGGVEVSMASVFARFVGAYRVGMFVLLWRAVTFYLPMVIGGVTFFRIVQSAGGYSGENGKLITKRSENYAQKLPGERNS</sequence>
<keyword evidence="5 6" id="KW-0472">Membrane</keyword>
<dbReference type="Pfam" id="PF03706">
    <property type="entry name" value="LPG_synthase_TM"/>
    <property type="match status" value="1"/>
</dbReference>
<feature type="transmembrane region" description="Helical" evidence="6">
    <location>
        <begin position="314"/>
        <end position="338"/>
    </location>
</feature>
<dbReference type="PANTHER" id="PTHR37693">
    <property type="entry name" value="PHOSPHATIDYLGLYCEROL LYSYLTRANSFERASE"/>
    <property type="match status" value="1"/>
</dbReference>
<gene>
    <name evidence="7" type="ORF">QBE54_10525</name>
</gene>
<keyword evidence="2" id="KW-1003">Cell membrane</keyword>
<feature type="transmembrane region" description="Helical" evidence="6">
    <location>
        <begin position="48"/>
        <end position="66"/>
    </location>
</feature>
<feature type="transmembrane region" description="Helical" evidence="6">
    <location>
        <begin position="239"/>
        <end position="262"/>
    </location>
</feature>
<evidence type="ECO:0000256" key="2">
    <source>
        <dbReference type="ARBA" id="ARBA00022475"/>
    </source>
</evidence>
<evidence type="ECO:0000313" key="7">
    <source>
        <dbReference type="EMBL" id="WZL76003.1"/>
    </source>
</evidence>
<protein>
    <submittedName>
        <fullName evidence="7">Lysylphosphatidylglycerol synthase transmembrane domain-containing protein</fullName>
    </submittedName>
</protein>
<dbReference type="Proteomes" id="UP001461341">
    <property type="component" value="Chromosome"/>
</dbReference>
<evidence type="ECO:0000256" key="3">
    <source>
        <dbReference type="ARBA" id="ARBA00022692"/>
    </source>
</evidence>
<evidence type="ECO:0000313" key="8">
    <source>
        <dbReference type="Proteomes" id="UP001461341"/>
    </source>
</evidence>
<feature type="transmembrane region" description="Helical" evidence="6">
    <location>
        <begin position="274"/>
        <end position="294"/>
    </location>
</feature>
<proteinExistence type="predicted"/>
<dbReference type="NCBIfam" id="TIGR00374">
    <property type="entry name" value="flippase-like domain"/>
    <property type="match status" value="1"/>
</dbReference>
<keyword evidence="3 6" id="KW-0812">Transmembrane</keyword>
<dbReference type="InterPro" id="IPR022791">
    <property type="entry name" value="L-PG_synthase/AglD"/>
</dbReference>
<evidence type="ECO:0000256" key="6">
    <source>
        <dbReference type="SAM" id="Phobius"/>
    </source>
</evidence>
<dbReference type="RefSeq" id="WP_369018157.1">
    <property type="nucleotide sequence ID" value="NZ_CP121689.1"/>
</dbReference>
<evidence type="ECO:0000256" key="1">
    <source>
        <dbReference type="ARBA" id="ARBA00004651"/>
    </source>
</evidence>
<dbReference type="EMBL" id="CP121689">
    <property type="protein sequence ID" value="WZL76003.1"/>
    <property type="molecule type" value="Genomic_DNA"/>
</dbReference>
<accession>A0ABZ2YCG6</accession>
<feature type="transmembrane region" description="Helical" evidence="6">
    <location>
        <begin position="164"/>
        <end position="184"/>
    </location>
</feature>
<name>A0ABZ2YCG6_9BACT</name>